<protein>
    <submittedName>
        <fullName evidence="7">Achaete-scute</fullName>
    </submittedName>
</protein>
<dbReference type="InterPro" id="IPR011598">
    <property type="entry name" value="bHLH_dom"/>
</dbReference>
<organism evidence="7 8">
    <name type="scientific">Intoshia linei</name>
    <dbReference type="NCBI Taxonomy" id="1819745"/>
    <lineage>
        <taxon>Eukaryota</taxon>
        <taxon>Metazoa</taxon>
        <taxon>Spiralia</taxon>
        <taxon>Lophotrochozoa</taxon>
        <taxon>Mesozoa</taxon>
        <taxon>Orthonectida</taxon>
        <taxon>Rhopaluridae</taxon>
        <taxon>Intoshia</taxon>
    </lineage>
</organism>
<evidence type="ECO:0000256" key="5">
    <source>
        <dbReference type="SAM" id="MobiDB-lite"/>
    </source>
</evidence>
<reference evidence="7 8" key="1">
    <citation type="submission" date="2016-04" db="EMBL/GenBank/DDBJ databases">
        <title>The genome of Intoshia linei affirms orthonectids as highly simplified spiralians.</title>
        <authorList>
            <person name="Mikhailov K.V."/>
            <person name="Slusarev G.S."/>
            <person name="Nikitin M.A."/>
            <person name="Logacheva M.D."/>
            <person name="Penin A."/>
            <person name="Aleoshin V."/>
            <person name="Panchin Y.V."/>
        </authorList>
    </citation>
    <scope>NUCLEOTIDE SEQUENCE [LARGE SCALE GENOMIC DNA]</scope>
    <source>
        <strain evidence="7">Intl2013</strain>
        <tissue evidence="7">Whole animal</tissue>
    </source>
</reference>
<dbReference type="GO" id="GO:0000977">
    <property type="term" value="F:RNA polymerase II transcription regulatory region sequence-specific DNA binding"/>
    <property type="evidence" value="ECO:0007669"/>
    <property type="project" value="TreeGrafter"/>
</dbReference>
<dbReference type="Proteomes" id="UP000078046">
    <property type="component" value="Unassembled WGS sequence"/>
</dbReference>
<evidence type="ECO:0000313" key="8">
    <source>
        <dbReference type="Proteomes" id="UP000078046"/>
    </source>
</evidence>
<dbReference type="FunFam" id="4.10.280.10:FF:000029">
    <property type="entry name" value="Achaete-scute family bHLH transcription factor 1"/>
    <property type="match status" value="1"/>
</dbReference>
<feature type="region of interest" description="Disordered" evidence="5">
    <location>
        <begin position="151"/>
        <end position="178"/>
    </location>
</feature>
<evidence type="ECO:0000256" key="3">
    <source>
        <dbReference type="ARBA" id="ARBA00023125"/>
    </source>
</evidence>
<keyword evidence="4" id="KW-0539">Nucleus</keyword>
<dbReference type="CDD" id="cd11418">
    <property type="entry name" value="bHLH_TS_ASCL"/>
    <property type="match status" value="1"/>
</dbReference>
<dbReference type="AlphaFoldDB" id="A0A177BA52"/>
<dbReference type="Gene3D" id="4.10.280.10">
    <property type="entry name" value="Helix-loop-helix DNA-binding domain"/>
    <property type="match status" value="1"/>
</dbReference>
<dbReference type="InterPro" id="IPR050283">
    <property type="entry name" value="E-box_TF_Regulators"/>
</dbReference>
<keyword evidence="3" id="KW-0238">DNA-binding</keyword>
<proteinExistence type="predicted"/>
<comment type="caution">
    <text evidence="7">The sequence shown here is derived from an EMBL/GenBank/DDBJ whole genome shotgun (WGS) entry which is preliminary data.</text>
</comment>
<gene>
    <name evidence="7" type="ORF">A3Q56_01179</name>
</gene>
<dbReference type="GO" id="GO:0007399">
    <property type="term" value="P:nervous system development"/>
    <property type="evidence" value="ECO:0007669"/>
    <property type="project" value="UniProtKB-KW"/>
</dbReference>
<accession>A0A177BA52</accession>
<evidence type="ECO:0000259" key="6">
    <source>
        <dbReference type="PROSITE" id="PS50888"/>
    </source>
</evidence>
<name>A0A177BA52_9BILA</name>
<dbReference type="InterPro" id="IPR036638">
    <property type="entry name" value="HLH_DNA-bd_sf"/>
</dbReference>
<dbReference type="EMBL" id="LWCA01000084">
    <property type="protein sequence ID" value="OAF71050.1"/>
    <property type="molecule type" value="Genomic_DNA"/>
</dbReference>
<sequence length="333" mass="38894">MENFAFSKYQNVPYHESFSQMGELKTDYGYQSENKNGNSCLEYSDVYQNYRYSNYPINSYKNTNEHLKVDLPSSNLIFSPYSYYQNESCAYKNSNQNQNTNPNQNFNFNNLPLKNCAKEAKINFDNYIVPQKIWNCEKYTCDKTQKRLKAIKRQHSSLSPNENSDDSKSFKTTNKYRKVQTPSVIRRNERERNRVRAVNQGFTNLRQHVPEEYRDKKLSKMDTLRAAIDYLRHLYETLECSDGEKSKICSNYSSQNDTSVDPLSILVDKNTSCPDSNVSINNDTSSNDSTSTIESLEMLDNENFNFNDNPLNSVISFDDYFIERKDIQLNTKP</sequence>
<dbReference type="SUPFAM" id="SSF47459">
    <property type="entry name" value="HLH, helix-loop-helix DNA-binding domain"/>
    <property type="match status" value="1"/>
</dbReference>
<dbReference type="PANTHER" id="PTHR23349:SF108">
    <property type="entry name" value="BHLH DOMAIN-CONTAINING PROTEIN"/>
    <property type="match status" value="1"/>
</dbReference>
<keyword evidence="2" id="KW-0524">Neurogenesis</keyword>
<dbReference type="GO" id="GO:0046983">
    <property type="term" value="F:protein dimerization activity"/>
    <property type="evidence" value="ECO:0007669"/>
    <property type="project" value="InterPro"/>
</dbReference>
<dbReference type="PANTHER" id="PTHR23349">
    <property type="entry name" value="BASIC HELIX-LOOP-HELIX TRANSCRIPTION FACTOR, TWIST"/>
    <property type="match status" value="1"/>
</dbReference>
<evidence type="ECO:0000256" key="4">
    <source>
        <dbReference type="ARBA" id="ARBA00023242"/>
    </source>
</evidence>
<dbReference type="GO" id="GO:0000981">
    <property type="term" value="F:DNA-binding transcription factor activity, RNA polymerase II-specific"/>
    <property type="evidence" value="ECO:0007669"/>
    <property type="project" value="TreeGrafter"/>
</dbReference>
<dbReference type="Pfam" id="PF00010">
    <property type="entry name" value="HLH"/>
    <property type="match status" value="1"/>
</dbReference>
<dbReference type="GO" id="GO:0005634">
    <property type="term" value="C:nucleus"/>
    <property type="evidence" value="ECO:0007669"/>
    <property type="project" value="UniProtKB-SubCell"/>
</dbReference>
<feature type="domain" description="BHLH" evidence="6">
    <location>
        <begin position="182"/>
        <end position="234"/>
    </location>
</feature>
<dbReference type="PROSITE" id="PS50888">
    <property type="entry name" value="BHLH"/>
    <property type="match status" value="1"/>
</dbReference>
<dbReference type="SMART" id="SM00353">
    <property type="entry name" value="HLH"/>
    <property type="match status" value="1"/>
</dbReference>
<evidence type="ECO:0000256" key="1">
    <source>
        <dbReference type="ARBA" id="ARBA00004123"/>
    </source>
</evidence>
<evidence type="ECO:0000313" key="7">
    <source>
        <dbReference type="EMBL" id="OAF71050.1"/>
    </source>
</evidence>
<comment type="subcellular location">
    <subcellularLocation>
        <location evidence="1">Nucleus</location>
    </subcellularLocation>
</comment>
<keyword evidence="8" id="KW-1185">Reference proteome</keyword>
<dbReference type="OrthoDB" id="5976910at2759"/>
<evidence type="ECO:0000256" key="2">
    <source>
        <dbReference type="ARBA" id="ARBA00022902"/>
    </source>
</evidence>